<reference evidence="1 2" key="1">
    <citation type="submission" date="2018-03" db="EMBL/GenBank/DDBJ databases">
        <title>Draft Genome Sequences of the Obligatory Marine Myxobacteria Enhygromyxa salina SWB005.</title>
        <authorList>
            <person name="Poehlein A."/>
            <person name="Moghaddam J.A."/>
            <person name="Harms H."/>
            <person name="Alanjari M."/>
            <person name="Koenig G.M."/>
            <person name="Daniel R."/>
            <person name="Schaeberle T.F."/>
        </authorList>
    </citation>
    <scope>NUCLEOTIDE SEQUENCE [LARGE SCALE GENOMIC DNA]</scope>
    <source>
        <strain evidence="1 2">SWB005</strain>
    </source>
</reference>
<protein>
    <submittedName>
        <fullName evidence="1">Uncharacterized protein</fullName>
    </submittedName>
</protein>
<dbReference type="RefSeq" id="WP_146155620.1">
    <property type="nucleotide sequence ID" value="NZ_PVNK01000125.1"/>
</dbReference>
<dbReference type="OrthoDB" id="5531726at2"/>
<comment type="caution">
    <text evidence="1">The sequence shown here is derived from an EMBL/GenBank/DDBJ whole genome shotgun (WGS) entry which is preliminary data.</text>
</comment>
<dbReference type="Proteomes" id="UP000237968">
    <property type="component" value="Unassembled WGS sequence"/>
</dbReference>
<name>A0A2S9YB74_9BACT</name>
<organism evidence="1 2">
    <name type="scientific">Enhygromyxa salina</name>
    <dbReference type="NCBI Taxonomy" id="215803"/>
    <lineage>
        <taxon>Bacteria</taxon>
        <taxon>Pseudomonadati</taxon>
        <taxon>Myxococcota</taxon>
        <taxon>Polyangia</taxon>
        <taxon>Nannocystales</taxon>
        <taxon>Nannocystaceae</taxon>
        <taxon>Enhygromyxa</taxon>
    </lineage>
</organism>
<proteinExistence type="predicted"/>
<sequence length="153" mass="17261">MKFVTINDKLAPIRVLRQVDCITDDELGEFLAAERDFKLEQLSSGALWVEVVDMRRFAGLTAEQRKLCGAWVEKNIGMTAKTTIGIALTVPPGLEERAELFTMYFDRLAIPSMVTSDIEKALYWAIERSYDEDVVVDPDLVIGGIDAFRRTID</sequence>
<dbReference type="AlphaFoldDB" id="A0A2S9YB74"/>
<evidence type="ECO:0000313" key="2">
    <source>
        <dbReference type="Proteomes" id="UP000237968"/>
    </source>
</evidence>
<keyword evidence="2" id="KW-1185">Reference proteome</keyword>
<gene>
    <name evidence="1" type="ORF">ENSA5_24920</name>
</gene>
<dbReference type="EMBL" id="PVNK01000125">
    <property type="protein sequence ID" value="PRQ02256.1"/>
    <property type="molecule type" value="Genomic_DNA"/>
</dbReference>
<evidence type="ECO:0000313" key="1">
    <source>
        <dbReference type="EMBL" id="PRQ02256.1"/>
    </source>
</evidence>
<accession>A0A2S9YB74</accession>